<dbReference type="GeneID" id="54475862"/>
<dbReference type="InterPro" id="IPR051913">
    <property type="entry name" value="GH2_Domain-Containing"/>
</dbReference>
<evidence type="ECO:0000259" key="6">
    <source>
        <dbReference type="Pfam" id="PF02836"/>
    </source>
</evidence>
<dbReference type="Pfam" id="PF02837">
    <property type="entry name" value="Glyco_hydro_2_N"/>
    <property type="match status" value="1"/>
</dbReference>
<dbReference type="SUPFAM" id="SSF51445">
    <property type="entry name" value="(Trans)glycosidases"/>
    <property type="match status" value="1"/>
</dbReference>
<evidence type="ECO:0000313" key="8">
    <source>
        <dbReference type="EMBL" id="KAF2478549.1"/>
    </source>
</evidence>
<feature type="domain" description="Glycoside hydrolase family 2 immunoglobulin-like beta-sandwich" evidence="5">
    <location>
        <begin position="249"/>
        <end position="321"/>
    </location>
</feature>
<dbReference type="InterPro" id="IPR006102">
    <property type="entry name" value="Ig-like_GH2"/>
</dbReference>
<reference evidence="8" key="1">
    <citation type="journal article" date="2020" name="Stud. Mycol.">
        <title>101 Dothideomycetes genomes: a test case for predicting lifestyles and emergence of pathogens.</title>
        <authorList>
            <person name="Haridas S."/>
            <person name="Albert R."/>
            <person name="Binder M."/>
            <person name="Bloem J."/>
            <person name="Labutti K."/>
            <person name="Salamov A."/>
            <person name="Andreopoulos B."/>
            <person name="Baker S."/>
            <person name="Barry K."/>
            <person name="Bills G."/>
            <person name="Bluhm B."/>
            <person name="Cannon C."/>
            <person name="Castanera R."/>
            <person name="Culley D."/>
            <person name="Daum C."/>
            <person name="Ezra D."/>
            <person name="Gonzalez J."/>
            <person name="Henrissat B."/>
            <person name="Kuo A."/>
            <person name="Liang C."/>
            <person name="Lipzen A."/>
            <person name="Lutzoni F."/>
            <person name="Magnuson J."/>
            <person name="Mondo S."/>
            <person name="Nolan M."/>
            <person name="Ohm R."/>
            <person name="Pangilinan J."/>
            <person name="Park H.-J."/>
            <person name="Ramirez L."/>
            <person name="Alfaro M."/>
            <person name="Sun H."/>
            <person name="Tritt A."/>
            <person name="Yoshinaga Y."/>
            <person name="Zwiers L.-H."/>
            <person name="Turgeon B."/>
            <person name="Goodwin S."/>
            <person name="Spatafora J."/>
            <person name="Crous P."/>
            <person name="Grigoriev I."/>
        </authorList>
    </citation>
    <scope>NUCLEOTIDE SEQUENCE</scope>
    <source>
        <strain evidence="8">CBS 113389</strain>
    </source>
</reference>
<dbReference type="OrthoDB" id="408320at2759"/>
<feature type="domain" description="Glycoside hydrolase family 2 catalytic" evidence="6">
    <location>
        <begin position="362"/>
        <end position="493"/>
    </location>
</feature>
<dbReference type="Gene3D" id="2.60.120.260">
    <property type="entry name" value="Galactose-binding domain-like"/>
    <property type="match status" value="1"/>
</dbReference>
<dbReference type="PANTHER" id="PTHR42732">
    <property type="entry name" value="BETA-GALACTOSIDASE"/>
    <property type="match status" value="1"/>
</dbReference>
<evidence type="ECO:0000256" key="2">
    <source>
        <dbReference type="ARBA" id="ARBA00022801"/>
    </source>
</evidence>
<dbReference type="Proteomes" id="UP000799767">
    <property type="component" value="Unassembled WGS sequence"/>
</dbReference>
<feature type="signal peptide" evidence="4">
    <location>
        <begin position="1"/>
        <end position="18"/>
    </location>
</feature>
<keyword evidence="2 8" id="KW-0378">Hydrolase</keyword>
<evidence type="ECO:0000259" key="5">
    <source>
        <dbReference type="Pfam" id="PF00703"/>
    </source>
</evidence>
<evidence type="ECO:0000256" key="3">
    <source>
        <dbReference type="ARBA" id="ARBA00023295"/>
    </source>
</evidence>
<dbReference type="InterPro" id="IPR008979">
    <property type="entry name" value="Galactose-bd-like_sf"/>
</dbReference>
<dbReference type="InterPro" id="IPR036156">
    <property type="entry name" value="Beta-gal/glucu_dom_sf"/>
</dbReference>
<dbReference type="SUPFAM" id="SSF49303">
    <property type="entry name" value="beta-Galactosidase/glucuronidase domain"/>
    <property type="match status" value="1"/>
</dbReference>
<evidence type="ECO:0000256" key="1">
    <source>
        <dbReference type="ARBA" id="ARBA00007401"/>
    </source>
</evidence>
<sequence length="652" mass="72793">MSLLRALQSLLLATTVSGSLLLPRQANSTNSTSGYAVKTPPLTTPWTYEVGEHPWPQYPRPRLERAAWQTLNGVWRYENASVPQAIDTPPFNQTLDNPVLIPSCLESGISGVQGTFNIYSWFSTSFTVPSNWTAGNRVLLNFGAVDYQATVFVNGQRVGQHTGGYFAFTFDVTSYLSASGGTNELLVFVFDPTDSNPYVIPIGKQTLTQSHIFYTPCSGIWQSVWIESAPSNYITDLNLNADMHGNVFGAITTSQNASTSAEIAITARNSSGSQFTHQVYANQNFSFNYPTPDLWSPDTPNLYDISITLGNDTVSSYTGFRTISRGVVNGIQRPLLNGEFKFFFGTLDQGYWPDGIYTPPNMEAMRFDLLTLKKLGYNTLRKHMKVEQDLYYQACDELGLLVIQDMPAMDPLHYFDTPNCTAEPILPNATQQAEFQRQLEMSIRQHRNYPCIFTWVIYNEGWGQATQPPWPSIALTEVVRALDPTRLVDAVSGWFFHGAGDYLDNHHYSEAQCGAPVYSINSAPYDPAYIGIQGEFGGIGMNASIQNLWPVWEAVKTINQTYEINVSLDSWRFRGHQLIEDLRMQIEMYACSGAIWTQTTDVEGEVNGMLTYDRRVLRPDVQTWNSDVNACYAAGAARTNSSMSMMGSMAMN</sequence>
<dbReference type="InterPro" id="IPR006103">
    <property type="entry name" value="Glyco_hydro_2_cat"/>
</dbReference>
<dbReference type="InterPro" id="IPR017853">
    <property type="entry name" value="GH"/>
</dbReference>
<feature type="domain" description="Glycosyl hydrolases family 2 sugar binding" evidence="7">
    <location>
        <begin position="115"/>
        <end position="196"/>
    </location>
</feature>
<proteinExistence type="inferred from homology"/>
<evidence type="ECO:0000259" key="7">
    <source>
        <dbReference type="Pfam" id="PF02837"/>
    </source>
</evidence>
<dbReference type="PANTHER" id="PTHR42732:SF2">
    <property type="entry name" value="BETA-MANNOSIDASE"/>
    <property type="match status" value="1"/>
</dbReference>
<dbReference type="EMBL" id="MU001643">
    <property type="protein sequence ID" value="KAF2478549.1"/>
    <property type="molecule type" value="Genomic_DNA"/>
</dbReference>
<dbReference type="Pfam" id="PF00703">
    <property type="entry name" value="Glyco_hydro_2"/>
    <property type="match status" value="1"/>
</dbReference>
<dbReference type="InterPro" id="IPR013783">
    <property type="entry name" value="Ig-like_fold"/>
</dbReference>
<dbReference type="InterPro" id="IPR006104">
    <property type="entry name" value="Glyco_hydro_2_N"/>
</dbReference>
<dbReference type="Pfam" id="PF02836">
    <property type="entry name" value="Glyco_hydro_2_C"/>
    <property type="match status" value="1"/>
</dbReference>
<gene>
    <name evidence="8" type="ORF">BDY17DRAFT_305391</name>
</gene>
<dbReference type="RefSeq" id="XP_033585119.1">
    <property type="nucleotide sequence ID" value="XM_033734860.1"/>
</dbReference>
<keyword evidence="4" id="KW-0732">Signal</keyword>
<comment type="similarity">
    <text evidence="1">Belongs to the glycosyl hydrolase 2 family.</text>
</comment>
<accession>A0A6A6PEZ0</accession>
<organism evidence="8 9">
    <name type="scientific">Neohortaea acidophila</name>
    <dbReference type="NCBI Taxonomy" id="245834"/>
    <lineage>
        <taxon>Eukaryota</taxon>
        <taxon>Fungi</taxon>
        <taxon>Dikarya</taxon>
        <taxon>Ascomycota</taxon>
        <taxon>Pezizomycotina</taxon>
        <taxon>Dothideomycetes</taxon>
        <taxon>Dothideomycetidae</taxon>
        <taxon>Mycosphaerellales</taxon>
        <taxon>Teratosphaeriaceae</taxon>
        <taxon>Neohortaea</taxon>
    </lineage>
</organism>
<evidence type="ECO:0000313" key="9">
    <source>
        <dbReference type="Proteomes" id="UP000799767"/>
    </source>
</evidence>
<name>A0A6A6PEZ0_9PEZI</name>
<evidence type="ECO:0000256" key="4">
    <source>
        <dbReference type="SAM" id="SignalP"/>
    </source>
</evidence>
<dbReference type="Gene3D" id="3.20.20.80">
    <property type="entry name" value="Glycosidases"/>
    <property type="match status" value="1"/>
</dbReference>
<keyword evidence="9" id="KW-1185">Reference proteome</keyword>
<feature type="chain" id="PRO_5025426939" evidence="4">
    <location>
        <begin position="19"/>
        <end position="652"/>
    </location>
</feature>
<dbReference type="SUPFAM" id="SSF49785">
    <property type="entry name" value="Galactose-binding domain-like"/>
    <property type="match status" value="1"/>
</dbReference>
<dbReference type="GO" id="GO:0005975">
    <property type="term" value="P:carbohydrate metabolic process"/>
    <property type="evidence" value="ECO:0007669"/>
    <property type="project" value="InterPro"/>
</dbReference>
<keyword evidence="3" id="KW-0326">Glycosidase</keyword>
<dbReference type="Gene3D" id="2.60.40.10">
    <property type="entry name" value="Immunoglobulins"/>
    <property type="match status" value="1"/>
</dbReference>
<dbReference type="GO" id="GO:0004553">
    <property type="term" value="F:hydrolase activity, hydrolyzing O-glycosyl compounds"/>
    <property type="evidence" value="ECO:0007669"/>
    <property type="project" value="InterPro"/>
</dbReference>
<dbReference type="AlphaFoldDB" id="A0A6A6PEZ0"/>
<protein>
    <submittedName>
        <fullName evidence="8">Putative hydrolase</fullName>
    </submittedName>
</protein>